<dbReference type="AlphaFoldDB" id="A0A1D1XF79"/>
<evidence type="ECO:0000313" key="1">
    <source>
        <dbReference type="EMBL" id="JAT41070.1"/>
    </source>
</evidence>
<sequence>PPSSLLPHSLCSSPSINLHRPNPHQLFLIHIGRAPCVSLSLAHSLTFISITRASTLQIARSSPRFPIMWFLTCLSNVLCCICQPMGEEALTSLRGAAQDLFSYLSGWVVEFNARMVPVDSASLVGADETVQEILNHLRD</sequence>
<feature type="non-terminal residue" evidence="1">
    <location>
        <position position="1"/>
    </location>
</feature>
<name>A0A1D1XF79_9ARAE</name>
<dbReference type="EMBL" id="GDJX01026866">
    <property type="protein sequence ID" value="JAT41070.1"/>
    <property type="molecule type" value="Transcribed_RNA"/>
</dbReference>
<proteinExistence type="predicted"/>
<organism evidence="1">
    <name type="scientific">Anthurium amnicola</name>
    <dbReference type="NCBI Taxonomy" id="1678845"/>
    <lineage>
        <taxon>Eukaryota</taxon>
        <taxon>Viridiplantae</taxon>
        <taxon>Streptophyta</taxon>
        <taxon>Embryophyta</taxon>
        <taxon>Tracheophyta</taxon>
        <taxon>Spermatophyta</taxon>
        <taxon>Magnoliopsida</taxon>
        <taxon>Liliopsida</taxon>
        <taxon>Araceae</taxon>
        <taxon>Pothoideae</taxon>
        <taxon>Potheae</taxon>
        <taxon>Anthurium</taxon>
    </lineage>
</organism>
<gene>
    <name evidence="1" type="primary">EMILIN1</name>
    <name evidence="1" type="ORF">g.91326</name>
</gene>
<feature type="non-terminal residue" evidence="1">
    <location>
        <position position="139"/>
    </location>
</feature>
<accession>A0A1D1XF79</accession>
<protein>
    <submittedName>
        <fullName evidence="1">EMILIN-1</fullName>
    </submittedName>
</protein>
<reference evidence="1" key="1">
    <citation type="submission" date="2015-07" db="EMBL/GenBank/DDBJ databases">
        <title>Transcriptome Assembly of Anthurium amnicola.</title>
        <authorList>
            <person name="Suzuki J."/>
        </authorList>
    </citation>
    <scope>NUCLEOTIDE SEQUENCE</scope>
</reference>